<protein>
    <submittedName>
        <fullName evidence="5">ABC transporter ATP-binding protein</fullName>
    </submittedName>
</protein>
<dbReference type="PROSITE" id="PS50893">
    <property type="entry name" value="ABC_TRANSPORTER_2"/>
    <property type="match status" value="1"/>
</dbReference>
<sequence length="228" mass="26061">MIELKHIKKKYDTSYVIEDISLTLEPGKIYGFMGENGAGKSTLFRCLSGLEKYEGEIIIPSSTDIGFLSDTLYFYPLITGNEFIKFCLEAGKIKYTQQDIDHLNQIFKLPLNRFPTKYSLGMKKRLMLMIMMLRDSNLYILDEPFNGLDLTGVVVLKKWLKKIGAQQKTVVLSSHIISSLTDICDVIFYIHNGKIIKTYSGNISPDQIEKDLLEQVNVMQVHNRSAIF</sequence>
<dbReference type="SUPFAM" id="SSF52540">
    <property type="entry name" value="P-loop containing nucleoside triphosphate hydrolases"/>
    <property type="match status" value="1"/>
</dbReference>
<dbReference type="PANTHER" id="PTHR42939:SF1">
    <property type="entry name" value="ABC TRANSPORTER ATP-BINDING PROTEIN ALBC-RELATED"/>
    <property type="match status" value="1"/>
</dbReference>
<keyword evidence="2" id="KW-0547">Nucleotide-binding</keyword>
<dbReference type="RefSeq" id="WP_094449074.1">
    <property type="nucleotide sequence ID" value="NZ_CP091797.1"/>
</dbReference>
<accession>A0ABX4EEE7</accession>
<proteinExistence type="predicted"/>
<comment type="caution">
    <text evidence="5">The sequence shown here is derived from an EMBL/GenBank/DDBJ whole genome shotgun (WGS) entry which is preliminary data.</text>
</comment>
<feature type="domain" description="ABC transporter" evidence="4">
    <location>
        <begin position="2"/>
        <end position="217"/>
    </location>
</feature>
<keyword evidence="6" id="KW-1185">Reference proteome</keyword>
<evidence type="ECO:0000256" key="2">
    <source>
        <dbReference type="ARBA" id="ARBA00022741"/>
    </source>
</evidence>
<dbReference type="Proteomes" id="UP000216189">
    <property type="component" value="Unassembled WGS sequence"/>
</dbReference>
<keyword evidence="3 5" id="KW-0067">ATP-binding</keyword>
<dbReference type="CDD" id="cd03230">
    <property type="entry name" value="ABC_DR_subfamily_A"/>
    <property type="match status" value="1"/>
</dbReference>
<evidence type="ECO:0000313" key="5">
    <source>
        <dbReference type="EMBL" id="OYP53258.1"/>
    </source>
</evidence>
<dbReference type="InterPro" id="IPR051782">
    <property type="entry name" value="ABC_Transporter_VariousFunc"/>
</dbReference>
<dbReference type="InterPro" id="IPR003593">
    <property type="entry name" value="AAA+_ATPase"/>
</dbReference>
<reference evidence="5 6" key="1">
    <citation type="submission" date="2017-08" db="EMBL/GenBank/DDBJ databases">
        <title>Comparative genomics of non-oral Prevotella species.</title>
        <authorList>
            <person name="Accetto T."/>
            <person name="Nograsek B."/>
            <person name="Avgustin G."/>
        </authorList>
    </citation>
    <scope>NUCLEOTIDE SEQUENCE [LARGE SCALE GENOMIC DNA]</scope>
    <source>
        <strain evidence="5 6">TC1-1</strain>
    </source>
</reference>
<dbReference type="GeneID" id="72478591"/>
<keyword evidence="1" id="KW-0813">Transport</keyword>
<evidence type="ECO:0000256" key="3">
    <source>
        <dbReference type="ARBA" id="ARBA00022840"/>
    </source>
</evidence>
<dbReference type="SMART" id="SM00382">
    <property type="entry name" value="AAA"/>
    <property type="match status" value="1"/>
</dbReference>
<evidence type="ECO:0000256" key="1">
    <source>
        <dbReference type="ARBA" id="ARBA00022448"/>
    </source>
</evidence>
<dbReference type="Pfam" id="PF00005">
    <property type="entry name" value="ABC_tran"/>
    <property type="match status" value="1"/>
</dbReference>
<name>A0ABX4EEE7_SEGBR</name>
<evidence type="ECO:0000259" key="4">
    <source>
        <dbReference type="PROSITE" id="PS50893"/>
    </source>
</evidence>
<dbReference type="InterPro" id="IPR003439">
    <property type="entry name" value="ABC_transporter-like_ATP-bd"/>
</dbReference>
<gene>
    <name evidence="5" type="ORF">CIK91_13210</name>
</gene>
<dbReference type="PANTHER" id="PTHR42939">
    <property type="entry name" value="ABC TRANSPORTER ATP-BINDING PROTEIN ALBC-RELATED"/>
    <property type="match status" value="1"/>
</dbReference>
<organism evidence="5 6">
    <name type="scientific">Segatella bryantii</name>
    <name type="common">Prevotella bryantii</name>
    <dbReference type="NCBI Taxonomy" id="77095"/>
    <lineage>
        <taxon>Bacteria</taxon>
        <taxon>Pseudomonadati</taxon>
        <taxon>Bacteroidota</taxon>
        <taxon>Bacteroidia</taxon>
        <taxon>Bacteroidales</taxon>
        <taxon>Prevotellaceae</taxon>
        <taxon>Segatella</taxon>
    </lineage>
</organism>
<dbReference type="InterPro" id="IPR027417">
    <property type="entry name" value="P-loop_NTPase"/>
</dbReference>
<dbReference type="EMBL" id="NPJF01000065">
    <property type="protein sequence ID" value="OYP53258.1"/>
    <property type="molecule type" value="Genomic_DNA"/>
</dbReference>
<evidence type="ECO:0000313" key="6">
    <source>
        <dbReference type="Proteomes" id="UP000216189"/>
    </source>
</evidence>
<dbReference type="Gene3D" id="3.40.50.300">
    <property type="entry name" value="P-loop containing nucleotide triphosphate hydrolases"/>
    <property type="match status" value="1"/>
</dbReference>
<dbReference type="GO" id="GO:0005524">
    <property type="term" value="F:ATP binding"/>
    <property type="evidence" value="ECO:0007669"/>
    <property type="project" value="UniProtKB-KW"/>
</dbReference>